<evidence type="ECO:0000256" key="1">
    <source>
        <dbReference type="ARBA" id="ARBA00022512"/>
    </source>
</evidence>
<keyword evidence="5" id="KW-1133">Transmembrane helix</keyword>
<evidence type="ECO:0000256" key="2">
    <source>
        <dbReference type="ARBA" id="ARBA00022525"/>
    </source>
</evidence>
<dbReference type="SUPFAM" id="SSF49478">
    <property type="entry name" value="Cna protein B-type domain"/>
    <property type="match status" value="1"/>
</dbReference>
<dbReference type="GO" id="GO:0005975">
    <property type="term" value="P:carbohydrate metabolic process"/>
    <property type="evidence" value="ECO:0007669"/>
    <property type="project" value="UniProtKB-ARBA"/>
</dbReference>
<comment type="caution">
    <text evidence="7">The sequence shown here is derived from an EMBL/GenBank/DDBJ whole genome shotgun (WGS) entry which is preliminary data.</text>
</comment>
<dbReference type="NCBIfam" id="TIGR04226">
    <property type="entry name" value="RrgB_K2N_iso_D2"/>
    <property type="match status" value="1"/>
</dbReference>
<dbReference type="PROSITE" id="PS50847">
    <property type="entry name" value="GRAM_POS_ANCHORING"/>
    <property type="match status" value="1"/>
</dbReference>
<feature type="transmembrane region" description="Helical" evidence="5">
    <location>
        <begin position="242"/>
        <end position="263"/>
    </location>
</feature>
<name>A0A930YPS1_9ACTN</name>
<dbReference type="EMBL" id="JABZGW010000182">
    <property type="protein sequence ID" value="MBF4807964.1"/>
    <property type="molecule type" value="Genomic_DNA"/>
</dbReference>
<dbReference type="Gene3D" id="2.60.40.740">
    <property type="match status" value="1"/>
</dbReference>
<dbReference type="InterPro" id="IPR019931">
    <property type="entry name" value="LPXTG_anchor"/>
</dbReference>
<sequence>YSVGDKVPFQVKTAIPNYPADSKTATFEINDTPSAGLKIDTSTIAVDGATASDYTLTASETGYKIAFKKDFVLAHPGQAITVTYKAELTKDAFFKSETDVTGNTATVKFNPNPYTDGTAEPDSKTKVYTFGYVFKKVGEGNAPLAGAEFSITNKETGKVVATATSDAKGYVSFKGLGAGTYVVSETKVPAGYSKIADWEITISKANATGDNPATTETETNFLVETAAKVDPKQPALPVTGDAGTFGLTAAGTALLAAGVFFVVRSRKQQA</sequence>
<evidence type="ECO:0000313" key="7">
    <source>
        <dbReference type="EMBL" id="MBF4807964.1"/>
    </source>
</evidence>
<dbReference type="Pfam" id="PF00746">
    <property type="entry name" value="Gram_pos_anchor"/>
    <property type="match status" value="1"/>
</dbReference>
<dbReference type="NCBIfam" id="NF033902">
    <property type="entry name" value="iso_D2_wall_anc"/>
    <property type="match status" value="1"/>
</dbReference>
<accession>A0A930YPS1</accession>
<evidence type="ECO:0000313" key="8">
    <source>
        <dbReference type="Proteomes" id="UP000698335"/>
    </source>
</evidence>
<dbReference type="InterPro" id="IPR026466">
    <property type="entry name" value="Fim_isopep_form_D2_dom"/>
</dbReference>
<reference evidence="7" key="1">
    <citation type="submission" date="2020-04" db="EMBL/GenBank/DDBJ databases">
        <title>Deep metagenomics examines the oral microbiome during advanced dental caries in children, revealing novel taxa and co-occurrences with host molecules.</title>
        <authorList>
            <person name="Baker J.L."/>
            <person name="Morton J.T."/>
            <person name="Dinis M."/>
            <person name="Alvarez R."/>
            <person name="Tran N.C."/>
            <person name="Knight R."/>
            <person name="Edlund A."/>
        </authorList>
    </citation>
    <scope>NUCLEOTIDE SEQUENCE</scope>
    <source>
        <strain evidence="7">JCVI_38_bin.5</strain>
    </source>
</reference>
<keyword evidence="5" id="KW-0812">Transmembrane</keyword>
<evidence type="ECO:0000256" key="5">
    <source>
        <dbReference type="SAM" id="Phobius"/>
    </source>
</evidence>
<evidence type="ECO:0000259" key="6">
    <source>
        <dbReference type="PROSITE" id="PS50847"/>
    </source>
</evidence>
<keyword evidence="1" id="KW-0134">Cell wall</keyword>
<dbReference type="InterPro" id="IPR048052">
    <property type="entry name" value="FM1-like"/>
</dbReference>
<evidence type="ECO:0000256" key="3">
    <source>
        <dbReference type="ARBA" id="ARBA00022729"/>
    </source>
</evidence>
<keyword evidence="2" id="KW-0964">Secreted</keyword>
<dbReference type="Gene3D" id="2.60.40.10">
    <property type="entry name" value="Immunoglobulins"/>
    <property type="match status" value="1"/>
</dbReference>
<feature type="domain" description="Gram-positive cocci surface proteins LPxTG" evidence="6">
    <location>
        <begin position="236"/>
        <end position="270"/>
    </location>
</feature>
<keyword evidence="5" id="KW-0472">Membrane</keyword>
<dbReference type="InterPro" id="IPR041033">
    <property type="entry name" value="SpaA_PFL_dom_1"/>
</dbReference>
<dbReference type="AlphaFoldDB" id="A0A930YPS1"/>
<dbReference type="Pfam" id="PF17802">
    <property type="entry name" value="SpaA"/>
    <property type="match status" value="1"/>
</dbReference>
<proteinExistence type="predicted"/>
<dbReference type="InterPro" id="IPR013783">
    <property type="entry name" value="Ig-like_fold"/>
</dbReference>
<keyword evidence="3" id="KW-0732">Signal</keyword>
<dbReference type="Proteomes" id="UP000698335">
    <property type="component" value="Unassembled WGS sequence"/>
</dbReference>
<feature type="non-terminal residue" evidence="7">
    <location>
        <position position="1"/>
    </location>
</feature>
<evidence type="ECO:0000256" key="4">
    <source>
        <dbReference type="ARBA" id="ARBA00023088"/>
    </source>
</evidence>
<organism evidence="7 8">
    <name type="scientific">Lancefieldella rimae</name>
    <dbReference type="NCBI Taxonomy" id="1383"/>
    <lineage>
        <taxon>Bacteria</taxon>
        <taxon>Bacillati</taxon>
        <taxon>Actinomycetota</taxon>
        <taxon>Coriobacteriia</taxon>
        <taxon>Coriobacteriales</taxon>
        <taxon>Atopobiaceae</taxon>
        <taxon>Lancefieldella</taxon>
    </lineage>
</organism>
<gene>
    <name evidence="7" type="ORF">HXK26_04645</name>
</gene>
<dbReference type="NCBIfam" id="TIGR01167">
    <property type="entry name" value="LPXTG_anchor"/>
    <property type="match status" value="1"/>
</dbReference>
<protein>
    <submittedName>
        <fullName evidence="7">SpaH/EbpB family LPXTG-anchored major pilin</fullName>
    </submittedName>
</protein>
<keyword evidence="4" id="KW-0572">Peptidoglycan-anchor</keyword>